<keyword evidence="3" id="KW-1185">Reference proteome</keyword>
<feature type="compositionally biased region" description="Pro residues" evidence="1">
    <location>
        <begin position="267"/>
        <end position="281"/>
    </location>
</feature>
<reference evidence="2" key="1">
    <citation type="submission" date="2023-03" db="EMBL/GenBank/DDBJ databases">
        <title>Massive genome expansion in bonnet fungi (Mycena s.s.) driven by repeated elements and novel gene families across ecological guilds.</title>
        <authorList>
            <consortium name="Lawrence Berkeley National Laboratory"/>
            <person name="Harder C.B."/>
            <person name="Miyauchi S."/>
            <person name="Viragh M."/>
            <person name="Kuo A."/>
            <person name="Thoen E."/>
            <person name="Andreopoulos B."/>
            <person name="Lu D."/>
            <person name="Skrede I."/>
            <person name="Drula E."/>
            <person name="Henrissat B."/>
            <person name="Morin E."/>
            <person name="Kohler A."/>
            <person name="Barry K."/>
            <person name="LaButti K."/>
            <person name="Morin E."/>
            <person name="Salamov A."/>
            <person name="Lipzen A."/>
            <person name="Mereny Z."/>
            <person name="Hegedus B."/>
            <person name="Baldrian P."/>
            <person name="Stursova M."/>
            <person name="Weitz H."/>
            <person name="Taylor A."/>
            <person name="Grigoriev I.V."/>
            <person name="Nagy L.G."/>
            <person name="Martin F."/>
            <person name="Kauserud H."/>
        </authorList>
    </citation>
    <scope>NUCLEOTIDE SEQUENCE</scope>
    <source>
        <strain evidence="2">CBHHK188m</strain>
    </source>
</reference>
<name>A0AAD7MZ23_9AGAR</name>
<evidence type="ECO:0000256" key="1">
    <source>
        <dbReference type="SAM" id="MobiDB-lite"/>
    </source>
</evidence>
<gene>
    <name evidence="2" type="ORF">DFH07DRAFT_778980</name>
</gene>
<dbReference type="EMBL" id="JARJLG010000137">
    <property type="protein sequence ID" value="KAJ7738451.1"/>
    <property type="molecule type" value="Genomic_DNA"/>
</dbReference>
<sequence>MLLQSMRHHVPGGKVQSASTVRGSSYLLPSLYSVIEVPLVTTTVGSNGYTSRQWALVMRQEERIDRLLAAIFDQRAEEFLEFGMRELVCQPGQQCSRGVVQEDEGVVDIVLPDVYSGKHPPQRALAPLYKGPSRAILGISRIHLRGVDSGEGRSKEASYVPSPFGHRRRVCSVPPPLLDRGCSTWRPAFQSCLHPPLPHLVPFCLKTTGIVSLLPPLPPLHGTAQRSALLQKTPSASDPTPPPGTSENLDPDGDAEMPGWEDVEMEPAPPPPLLQIPRPAPTPNPNIRVAASWDAILPMLEALYRWASHGKRPAAISPSIHYTCLVACGNTIDTTIQCLYVSLGTSSNIRGPDIASI</sequence>
<dbReference type="AlphaFoldDB" id="A0AAD7MZ23"/>
<organism evidence="2 3">
    <name type="scientific">Mycena maculata</name>
    <dbReference type="NCBI Taxonomy" id="230809"/>
    <lineage>
        <taxon>Eukaryota</taxon>
        <taxon>Fungi</taxon>
        <taxon>Dikarya</taxon>
        <taxon>Basidiomycota</taxon>
        <taxon>Agaricomycotina</taxon>
        <taxon>Agaricomycetes</taxon>
        <taxon>Agaricomycetidae</taxon>
        <taxon>Agaricales</taxon>
        <taxon>Marasmiineae</taxon>
        <taxon>Mycenaceae</taxon>
        <taxon>Mycena</taxon>
    </lineage>
</organism>
<accession>A0AAD7MZ23</accession>
<protein>
    <submittedName>
        <fullName evidence="2">Uncharacterized protein</fullName>
    </submittedName>
</protein>
<dbReference type="Proteomes" id="UP001215280">
    <property type="component" value="Unassembled WGS sequence"/>
</dbReference>
<evidence type="ECO:0000313" key="3">
    <source>
        <dbReference type="Proteomes" id="UP001215280"/>
    </source>
</evidence>
<proteinExistence type="predicted"/>
<feature type="region of interest" description="Disordered" evidence="1">
    <location>
        <begin position="231"/>
        <end position="281"/>
    </location>
</feature>
<evidence type="ECO:0000313" key="2">
    <source>
        <dbReference type="EMBL" id="KAJ7738451.1"/>
    </source>
</evidence>
<comment type="caution">
    <text evidence="2">The sequence shown here is derived from an EMBL/GenBank/DDBJ whole genome shotgun (WGS) entry which is preliminary data.</text>
</comment>
<feature type="compositionally biased region" description="Acidic residues" evidence="1">
    <location>
        <begin position="249"/>
        <end position="265"/>
    </location>
</feature>